<accession>A0A4V2VKJ9</accession>
<evidence type="ECO:0000313" key="3">
    <source>
        <dbReference type="Proteomes" id="UP000295773"/>
    </source>
</evidence>
<evidence type="ECO:0000259" key="1">
    <source>
        <dbReference type="Pfam" id="PF13472"/>
    </source>
</evidence>
<dbReference type="RefSeq" id="WP_008979740.1">
    <property type="nucleotide sequence ID" value="NZ_DBGDHU010000028.1"/>
</dbReference>
<dbReference type="Gene3D" id="3.40.50.1110">
    <property type="entry name" value="SGNH hydrolase"/>
    <property type="match status" value="1"/>
</dbReference>
<comment type="caution">
    <text evidence="2">The sequence shown here is derived from an EMBL/GenBank/DDBJ whole genome shotgun (WGS) entry which is preliminary data.</text>
</comment>
<protein>
    <submittedName>
        <fullName evidence="2">Lysophospholipase L1-like esterase</fullName>
    </submittedName>
</protein>
<evidence type="ECO:0000313" key="2">
    <source>
        <dbReference type="EMBL" id="TCU60185.1"/>
    </source>
</evidence>
<dbReference type="Pfam" id="PF13472">
    <property type="entry name" value="Lipase_GDSL_2"/>
    <property type="match status" value="1"/>
</dbReference>
<dbReference type="PANTHER" id="PTHR30383:SF29">
    <property type="entry name" value="SGNH HYDROLASE-TYPE ESTERASE DOMAIN-CONTAINING PROTEIN"/>
    <property type="match status" value="1"/>
</dbReference>
<proteinExistence type="predicted"/>
<keyword evidence="3" id="KW-1185">Reference proteome</keyword>
<organism evidence="2 3">
    <name type="scientific">Longicatena caecimuris</name>
    <dbReference type="NCBI Taxonomy" id="1796635"/>
    <lineage>
        <taxon>Bacteria</taxon>
        <taxon>Bacillati</taxon>
        <taxon>Bacillota</taxon>
        <taxon>Erysipelotrichia</taxon>
        <taxon>Erysipelotrichales</taxon>
        <taxon>Erysipelotrichaceae</taxon>
        <taxon>Longicatena</taxon>
    </lineage>
</organism>
<gene>
    <name evidence="2" type="ORF">EDD61_10844</name>
</gene>
<dbReference type="SUPFAM" id="SSF52266">
    <property type="entry name" value="SGNH hydrolase"/>
    <property type="match status" value="1"/>
</dbReference>
<dbReference type="EMBL" id="SMBP01000008">
    <property type="protein sequence ID" value="TCU60185.1"/>
    <property type="molecule type" value="Genomic_DNA"/>
</dbReference>
<dbReference type="InterPro" id="IPR013830">
    <property type="entry name" value="SGNH_hydro"/>
</dbReference>
<dbReference type="CDD" id="cd01839">
    <property type="entry name" value="SGNH_arylesterase_like"/>
    <property type="match status" value="1"/>
</dbReference>
<dbReference type="InterPro" id="IPR036514">
    <property type="entry name" value="SGNH_hydro_sf"/>
</dbReference>
<dbReference type="PANTHER" id="PTHR30383">
    <property type="entry name" value="THIOESTERASE 1/PROTEASE 1/LYSOPHOSPHOLIPASE L1"/>
    <property type="match status" value="1"/>
</dbReference>
<dbReference type="Proteomes" id="UP000295773">
    <property type="component" value="Unassembled WGS sequence"/>
</dbReference>
<dbReference type="InterPro" id="IPR051532">
    <property type="entry name" value="Ester_Hydrolysis_Enzymes"/>
</dbReference>
<reference evidence="2 3" key="1">
    <citation type="submission" date="2019-03" db="EMBL/GenBank/DDBJ databases">
        <title>Genomic Encyclopedia of Type Strains, Phase IV (KMG-IV): sequencing the most valuable type-strain genomes for metagenomic binning, comparative biology and taxonomic classification.</title>
        <authorList>
            <person name="Goeker M."/>
        </authorList>
    </citation>
    <scope>NUCLEOTIDE SEQUENCE [LARGE SCALE GENOMIC DNA]</scope>
    <source>
        <strain evidence="2 3">DSM 29481</strain>
    </source>
</reference>
<feature type="domain" description="SGNH hydrolase-type esterase" evidence="1">
    <location>
        <begin position="5"/>
        <end position="192"/>
    </location>
</feature>
<sequence length="214" mass="24526">MRILCYGDSNTWGYDPTSGMRFAHRWPKVLAQQFPQDEIIEEGLNGRTLVHEDPYGKGRCGSAVLEMLLRTHQPLDLIIMMLGTNDLKTMYHLNAEMIAKGVRENIKIMQNPFLYERYAIPKILVVSPIALGETILTTSPWAGEFHERSYQVARHMAKPIQEICAQYHCYFFDAASVACASKADGVHMDEENHRKLAYALAKEIRKMQKDHEKV</sequence>
<name>A0A4V2VKJ9_9FIRM</name>
<dbReference type="AlphaFoldDB" id="A0A4V2VKJ9"/>